<protein>
    <submittedName>
        <fullName evidence="3">LLM class flavin-dependent oxidoreductase</fullName>
        <ecNumber evidence="3">1.-.-.-</ecNumber>
    </submittedName>
</protein>
<reference evidence="3 4" key="1">
    <citation type="submission" date="2024-06" db="EMBL/GenBank/DDBJ databases">
        <title>The Natural Products Discovery Center: Release of the First 8490 Sequenced Strains for Exploring Actinobacteria Biosynthetic Diversity.</title>
        <authorList>
            <person name="Kalkreuter E."/>
            <person name="Kautsar S.A."/>
            <person name="Yang D."/>
            <person name="Bader C.D."/>
            <person name="Teijaro C.N."/>
            <person name="Fluegel L."/>
            <person name="Davis C.M."/>
            <person name="Simpson J.R."/>
            <person name="Lauterbach L."/>
            <person name="Steele A.D."/>
            <person name="Gui C."/>
            <person name="Meng S."/>
            <person name="Li G."/>
            <person name="Viehrig K."/>
            <person name="Ye F."/>
            <person name="Su P."/>
            <person name="Kiefer A.F."/>
            <person name="Nichols A."/>
            <person name="Cepeda A.J."/>
            <person name="Yan W."/>
            <person name="Fan B."/>
            <person name="Jiang Y."/>
            <person name="Adhikari A."/>
            <person name="Zheng C.-J."/>
            <person name="Schuster L."/>
            <person name="Cowan T.M."/>
            <person name="Smanski M.J."/>
            <person name="Chevrette M.G."/>
            <person name="De Carvalho L.P.S."/>
            <person name="Shen B."/>
        </authorList>
    </citation>
    <scope>NUCLEOTIDE SEQUENCE [LARGE SCALE GENOMIC DNA]</scope>
    <source>
        <strain evidence="3 4">NPDC033843</strain>
    </source>
</reference>
<dbReference type="InterPro" id="IPR050564">
    <property type="entry name" value="F420-G6PD/mer"/>
</dbReference>
<dbReference type="EC" id="1.-.-.-" evidence="3"/>
<evidence type="ECO:0000313" key="3">
    <source>
        <dbReference type="EMBL" id="MEU3781024.1"/>
    </source>
</evidence>
<dbReference type="Gene3D" id="3.20.20.30">
    <property type="entry name" value="Luciferase-like domain"/>
    <property type="match status" value="1"/>
</dbReference>
<dbReference type="Pfam" id="PF00296">
    <property type="entry name" value="Bac_luciferase"/>
    <property type="match status" value="1"/>
</dbReference>
<dbReference type="PANTHER" id="PTHR43244:SF1">
    <property type="entry name" value="5,10-METHYLENETETRAHYDROMETHANOPTERIN REDUCTASE"/>
    <property type="match status" value="1"/>
</dbReference>
<organism evidence="3 4">
    <name type="scientific">Streptomyces sp. 900129855</name>
    <dbReference type="NCBI Taxonomy" id="3155129"/>
    <lineage>
        <taxon>Bacteria</taxon>
        <taxon>Bacillati</taxon>
        <taxon>Actinomycetota</taxon>
        <taxon>Actinomycetes</taxon>
        <taxon>Kitasatosporales</taxon>
        <taxon>Streptomycetaceae</taxon>
        <taxon>Streptomyces</taxon>
    </lineage>
</organism>
<sequence>MPLHSKPLFGTGISTAVDEVEETLRLAVQADRQGLDLVTVSDHPYFGGRLDAYAILGVVLGRTERVSGLVCVTNLPSRPAPMLARTVTSLSALTGGRLVLGMGAGGLWDDIARLGLPKLGPGAAVRALEEAITLVRLLCGKGEPVTFEGEFYQVRDLEPAPVEVPPVWTGAVGPKSLAVTGRVADGWIPGHAADWLSPRYRESRPVIDEAALTAGRQPGDVATVYNLPGVITATASAAPRDREGRWRGGSVGQWVEELTGAALEFGASGFVHFRVEDGTPADVTLGRWAEEIAPAVREAVRSARN</sequence>
<keyword evidence="4" id="KW-1185">Reference proteome</keyword>
<evidence type="ECO:0000256" key="1">
    <source>
        <dbReference type="ARBA" id="ARBA00023002"/>
    </source>
</evidence>
<keyword evidence="1 3" id="KW-0560">Oxidoreductase</keyword>
<dbReference type="CDD" id="cd01097">
    <property type="entry name" value="Tetrahydromethanopterin_reductase"/>
    <property type="match status" value="1"/>
</dbReference>
<name>A0ABV2ZEQ4_9ACTN</name>
<gene>
    <name evidence="3" type="ORF">AB0E89_10630</name>
</gene>
<dbReference type="EMBL" id="JBEZVE010000005">
    <property type="protein sequence ID" value="MEU3781024.1"/>
    <property type="molecule type" value="Genomic_DNA"/>
</dbReference>
<evidence type="ECO:0000313" key="4">
    <source>
        <dbReference type="Proteomes" id="UP001550739"/>
    </source>
</evidence>
<accession>A0ABV2ZEQ4</accession>
<proteinExistence type="predicted"/>
<dbReference type="Proteomes" id="UP001550739">
    <property type="component" value="Unassembled WGS sequence"/>
</dbReference>
<feature type="domain" description="Luciferase-like" evidence="2">
    <location>
        <begin position="12"/>
        <end position="253"/>
    </location>
</feature>
<dbReference type="SUPFAM" id="SSF51679">
    <property type="entry name" value="Bacterial luciferase-like"/>
    <property type="match status" value="1"/>
</dbReference>
<dbReference type="RefSeq" id="WP_334575437.1">
    <property type="nucleotide sequence ID" value="NZ_JBEZVE010000005.1"/>
</dbReference>
<dbReference type="InterPro" id="IPR011251">
    <property type="entry name" value="Luciferase-like_dom"/>
</dbReference>
<evidence type="ECO:0000259" key="2">
    <source>
        <dbReference type="Pfam" id="PF00296"/>
    </source>
</evidence>
<comment type="caution">
    <text evidence="3">The sequence shown here is derived from an EMBL/GenBank/DDBJ whole genome shotgun (WGS) entry which is preliminary data.</text>
</comment>
<dbReference type="PANTHER" id="PTHR43244">
    <property type="match status" value="1"/>
</dbReference>
<dbReference type="GO" id="GO:0016491">
    <property type="term" value="F:oxidoreductase activity"/>
    <property type="evidence" value="ECO:0007669"/>
    <property type="project" value="UniProtKB-KW"/>
</dbReference>
<dbReference type="InterPro" id="IPR036661">
    <property type="entry name" value="Luciferase-like_sf"/>
</dbReference>